<evidence type="ECO:0000313" key="3">
    <source>
        <dbReference type="Proteomes" id="UP001212997"/>
    </source>
</evidence>
<reference evidence="2" key="1">
    <citation type="submission" date="2022-07" db="EMBL/GenBank/DDBJ databases">
        <title>Genome Sequence of Physisporinus lineatus.</title>
        <authorList>
            <person name="Buettner E."/>
        </authorList>
    </citation>
    <scope>NUCLEOTIDE SEQUENCE</scope>
    <source>
        <strain evidence="2">VT162</strain>
    </source>
</reference>
<comment type="caution">
    <text evidence="2">The sequence shown here is derived from an EMBL/GenBank/DDBJ whole genome shotgun (WGS) entry which is preliminary data.</text>
</comment>
<keyword evidence="1" id="KW-0812">Transmembrane</keyword>
<dbReference type="Proteomes" id="UP001212997">
    <property type="component" value="Unassembled WGS sequence"/>
</dbReference>
<dbReference type="EMBL" id="JANAWD010000558">
    <property type="protein sequence ID" value="KAJ3477860.1"/>
    <property type="molecule type" value="Genomic_DNA"/>
</dbReference>
<dbReference type="AlphaFoldDB" id="A0AAD5UUE2"/>
<evidence type="ECO:0000256" key="1">
    <source>
        <dbReference type="SAM" id="Phobius"/>
    </source>
</evidence>
<keyword evidence="1" id="KW-1133">Transmembrane helix</keyword>
<accession>A0AAD5UUE2</accession>
<keyword evidence="3" id="KW-1185">Reference proteome</keyword>
<evidence type="ECO:0000313" key="2">
    <source>
        <dbReference type="EMBL" id="KAJ3477860.1"/>
    </source>
</evidence>
<organism evidence="2 3">
    <name type="scientific">Meripilus lineatus</name>
    <dbReference type="NCBI Taxonomy" id="2056292"/>
    <lineage>
        <taxon>Eukaryota</taxon>
        <taxon>Fungi</taxon>
        <taxon>Dikarya</taxon>
        <taxon>Basidiomycota</taxon>
        <taxon>Agaricomycotina</taxon>
        <taxon>Agaricomycetes</taxon>
        <taxon>Polyporales</taxon>
        <taxon>Meripilaceae</taxon>
        <taxon>Meripilus</taxon>
    </lineage>
</organism>
<proteinExistence type="predicted"/>
<protein>
    <submittedName>
        <fullName evidence="2">Uncharacterized protein</fullName>
    </submittedName>
</protein>
<gene>
    <name evidence="2" type="ORF">NLI96_g10175</name>
</gene>
<feature type="transmembrane region" description="Helical" evidence="1">
    <location>
        <begin position="140"/>
        <end position="161"/>
    </location>
</feature>
<name>A0AAD5UUE2_9APHY</name>
<sequence>MVLVSEVASQRFYMCFFAHRGMYQVKETEAEGISTDSRSLILAPIPDLSLNSPSITLEWKDVIYTSEALVLQRPLLMAIQAHDTTDTRILKGTPTKDDDTLETRNSTPNCRMISWAVSTNTADSATSSILASIPPSTRLYGNYLILLCPILVLRIRMALIWKIRMPRMQSTWRAD</sequence>
<keyword evidence="1" id="KW-0472">Membrane</keyword>